<sequence>MSVSARTLTPKTKVVLSAVTSFDLPSICEPEMEATANDPITDLITPVHLRPPHDLRVVRAVTRLQEDLNNASNMEIKACLEDTGEIVGFAK</sequence>
<evidence type="ECO:0000313" key="1">
    <source>
        <dbReference type="EMBL" id="CAF1547443.1"/>
    </source>
</evidence>
<dbReference type="EMBL" id="CAJNOQ010026642">
    <property type="protein sequence ID" value="CAF1547443.1"/>
    <property type="molecule type" value="Genomic_DNA"/>
</dbReference>
<dbReference type="EMBL" id="CAJOBC010092305">
    <property type="protein sequence ID" value="CAF4408240.1"/>
    <property type="molecule type" value="Genomic_DNA"/>
</dbReference>
<comment type="caution">
    <text evidence="1">The sequence shown here is derived from an EMBL/GenBank/DDBJ whole genome shotgun (WGS) entry which is preliminary data.</text>
</comment>
<dbReference type="Proteomes" id="UP000663829">
    <property type="component" value="Unassembled WGS sequence"/>
</dbReference>
<accession>A0A815WGD6</accession>
<evidence type="ECO:0000313" key="2">
    <source>
        <dbReference type="EMBL" id="CAF4408240.1"/>
    </source>
</evidence>
<evidence type="ECO:0000313" key="3">
    <source>
        <dbReference type="Proteomes" id="UP000663829"/>
    </source>
</evidence>
<name>A0A815WGD6_9BILA</name>
<organism evidence="1 3">
    <name type="scientific">Didymodactylos carnosus</name>
    <dbReference type="NCBI Taxonomy" id="1234261"/>
    <lineage>
        <taxon>Eukaryota</taxon>
        <taxon>Metazoa</taxon>
        <taxon>Spiralia</taxon>
        <taxon>Gnathifera</taxon>
        <taxon>Rotifera</taxon>
        <taxon>Eurotatoria</taxon>
        <taxon>Bdelloidea</taxon>
        <taxon>Philodinida</taxon>
        <taxon>Philodinidae</taxon>
        <taxon>Didymodactylos</taxon>
    </lineage>
</organism>
<proteinExistence type="predicted"/>
<gene>
    <name evidence="1" type="ORF">GPM918_LOCUS38991</name>
    <name evidence="2" type="ORF">SRO942_LOCUS39846</name>
</gene>
<reference evidence="1" key="1">
    <citation type="submission" date="2021-02" db="EMBL/GenBank/DDBJ databases">
        <authorList>
            <person name="Nowell W R."/>
        </authorList>
    </citation>
    <scope>NUCLEOTIDE SEQUENCE</scope>
</reference>
<protein>
    <submittedName>
        <fullName evidence="1">Uncharacterized protein</fullName>
    </submittedName>
</protein>
<keyword evidence="3" id="KW-1185">Reference proteome</keyword>
<dbReference type="Proteomes" id="UP000681722">
    <property type="component" value="Unassembled WGS sequence"/>
</dbReference>
<dbReference type="AlphaFoldDB" id="A0A815WGD6"/>